<dbReference type="Pfam" id="PF00082">
    <property type="entry name" value="Peptidase_S8"/>
    <property type="match status" value="1"/>
</dbReference>
<organism evidence="10 11">
    <name type="scientific">Deinococcus metalli</name>
    <dbReference type="NCBI Taxonomy" id="1141878"/>
    <lineage>
        <taxon>Bacteria</taxon>
        <taxon>Thermotogati</taxon>
        <taxon>Deinococcota</taxon>
        <taxon>Deinococci</taxon>
        <taxon>Deinococcales</taxon>
        <taxon>Deinococcaceae</taxon>
        <taxon>Deinococcus</taxon>
    </lineage>
</organism>
<keyword evidence="7" id="KW-0732">Signal</keyword>
<evidence type="ECO:0000256" key="4">
    <source>
        <dbReference type="ARBA" id="ARBA00022825"/>
    </source>
</evidence>
<feature type="active site" description="Charge relay system" evidence="5">
    <location>
        <position position="189"/>
    </location>
</feature>
<dbReference type="PRINTS" id="PR00723">
    <property type="entry name" value="SUBTILISIN"/>
</dbReference>
<reference evidence="9" key="4">
    <citation type="submission" date="2024-05" db="EMBL/GenBank/DDBJ databases">
        <authorList>
            <person name="Sun Q."/>
            <person name="Zhou Y."/>
        </authorList>
    </citation>
    <scope>NUCLEOTIDE SEQUENCE</scope>
    <source>
        <strain evidence="9">CGMCC 1.18437</strain>
    </source>
</reference>
<reference evidence="10 11" key="3">
    <citation type="submission" date="2020-08" db="EMBL/GenBank/DDBJ databases">
        <title>Genomic Encyclopedia of Type Strains, Phase IV (KMG-IV): sequencing the most valuable type-strain genomes for metagenomic binning, comparative biology and taxonomic classification.</title>
        <authorList>
            <person name="Goeker M."/>
        </authorList>
    </citation>
    <scope>NUCLEOTIDE SEQUENCE [LARGE SCALE GENOMIC DNA]</scope>
    <source>
        <strain evidence="10 11">DSM 27521</strain>
    </source>
</reference>
<dbReference type="EMBL" id="BNAJ01000002">
    <property type="protein sequence ID" value="GHF36311.1"/>
    <property type="molecule type" value="Genomic_DNA"/>
</dbReference>
<evidence type="ECO:0000313" key="10">
    <source>
        <dbReference type="EMBL" id="MBB5375885.1"/>
    </source>
</evidence>
<feature type="signal peptide" evidence="7">
    <location>
        <begin position="1"/>
        <end position="27"/>
    </location>
</feature>
<dbReference type="EMBL" id="JACHFK010000002">
    <property type="protein sequence ID" value="MBB5375885.1"/>
    <property type="molecule type" value="Genomic_DNA"/>
</dbReference>
<evidence type="ECO:0000313" key="9">
    <source>
        <dbReference type="EMBL" id="GHF36311.1"/>
    </source>
</evidence>
<evidence type="ECO:0000256" key="7">
    <source>
        <dbReference type="SAM" id="SignalP"/>
    </source>
</evidence>
<dbReference type="Proteomes" id="UP000619376">
    <property type="component" value="Unassembled WGS sequence"/>
</dbReference>
<evidence type="ECO:0000259" key="8">
    <source>
        <dbReference type="Pfam" id="PF00082"/>
    </source>
</evidence>
<feature type="chain" id="PRO_5031312375" evidence="7">
    <location>
        <begin position="28"/>
        <end position="443"/>
    </location>
</feature>
<dbReference type="Proteomes" id="UP000539473">
    <property type="component" value="Unassembled WGS sequence"/>
</dbReference>
<dbReference type="Gene3D" id="3.40.50.200">
    <property type="entry name" value="Peptidase S8/S53 domain"/>
    <property type="match status" value="1"/>
</dbReference>
<feature type="active site" description="Charge relay system" evidence="5">
    <location>
        <position position="232"/>
    </location>
</feature>
<dbReference type="AlphaFoldDB" id="A0A7W8KDD6"/>
<keyword evidence="2 5" id="KW-0645">Protease</keyword>
<feature type="domain" description="Peptidase S8/S53" evidence="8">
    <location>
        <begin position="180"/>
        <end position="415"/>
    </location>
</feature>
<gene>
    <name evidence="9" type="ORF">GCM10017781_11180</name>
    <name evidence="10" type="ORF">HNQ07_001342</name>
</gene>
<dbReference type="InterPro" id="IPR050131">
    <property type="entry name" value="Peptidase_S8_subtilisin-like"/>
</dbReference>
<evidence type="ECO:0000256" key="5">
    <source>
        <dbReference type="PROSITE-ProRule" id="PRU01240"/>
    </source>
</evidence>
<keyword evidence="4 5" id="KW-0720">Serine protease</keyword>
<dbReference type="PANTHER" id="PTHR43806">
    <property type="entry name" value="PEPTIDASE S8"/>
    <property type="match status" value="1"/>
</dbReference>
<dbReference type="SUPFAM" id="SSF52743">
    <property type="entry name" value="Subtilisin-like"/>
    <property type="match status" value="1"/>
</dbReference>
<evidence type="ECO:0000256" key="1">
    <source>
        <dbReference type="ARBA" id="ARBA00011073"/>
    </source>
</evidence>
<dbReference type="PROSITE" id="PS00136">
    <property type="entry name" value="SUBTILASE_ASP"/>
    <property type="match status" value="1"/>
</dbReference>
<reference evidence="9" key="1">
    <citation type="journal article" date="2014" name="Int. J. Syst. Evol. Microbiol.">
        <title>Complete genome of a new Firmicutes species belonging to the dominant human colonic microbiota ('Ruminococcus bicirculans') reveals two chromosomes and a selective capacity to utilize plant glucans.</title>
        <authorList>
            <consortium name="NISC Comparative Sequencing Program"/>
            <person name="Wegmann U."/>
            <person name="Louis P."/>
            <person name="Goesmann A."/>
            <person name="Henrissat B."/>
            <person name="Duncan S.H."/>
            <person name="Flint H.J."/>
        </authorList>
    </citation>
    <scope>NUCLEOTIDE SEQUENCE</scope>
    <source>
        <strain evidence="9">CGMCC 1.18437</strain>
    </source>
</reference>
<dbReference type="InterPro" id="IPR000209">
    <property type="entry name" value="Peptidase_S8/S53_dom"/>
</dbReference>
<name>A0A7W8KDD6_9DEIO</name>
<protein>
    <submittedName>
        <fullName evidence="10">Subtilisin family serine protease</fullName>
    </submittedName>
</protein>
<accession>A0A7W8KDD6</accession>
<dbReference type="GO" id="GO:0006508">
    <property type="term" value="P:proteolysis"/>
    <property type="evidence" value="ECO:0007669"/>
    <property type="project" value="UniProtKB-KW"/>
</dbReference>
<dbReference type="PROSITE" id="PS00138">
    <property type="entry name" value="SUBTILASE_SER"/>
    <property type="match status" value="1"/>
</dbReference>
<dbReference type="InterPro" id="IPR036852">
    <property type="entry name" value="Peptidase_S8/S53_dom_sf"/>
</dbReference>
<evidence type="ECO:0000256" key="3">
    <source>
        <dbReference type="ARBA" id="ARBA00022801"/>
    </source>
</evidence>
<feature type="active site" description="Charge relay system" evidence="5">
    <location>
        <position position="380"/>
    </location>
</feature>
<evidence type="ECO:0000256" key="6">
    <source>
        <dbReference type="RuleBase" id="RU003355"/>
    </source>
</evidence>
<dbReference type="PROSITE" id="PS51892">
    <property type="entry name" value="SUBTILASE"/>
    <property type="match status" value="1"/>
</dbReference>
<evidence type="ECO:0000313" key="11">
    <source>
        <dbReference type="Proteomes" id="UP000539473"/>
    </source>
</evidence>
<dbReference type="InterPro" id="IPR023827">
    <property type="entry name" value="Peptidase_S8_Asp-AS"/>
</dbReference>
<comment type="similarity">
    <text evidence="1 5 6">Belongs to the peptidase S8 family.</text>
</comment>
<dbReference type="InterPro" id="IPR023828">
    <property type="entry name" value="Peptidase_S8_Ser-AS"/>
</dbReference>
<keyword evidence="12" id="KW-1185">Reference proteome</keyword>
<dbReference type="GO" id="GO:0004252">
    <property type="term" value="F:serine-type endopeptidase activity"/>
    <property type="evidence" value="ECO:0007669"/>
    <property type="project" value="UniProtKB-UniRule"/>
</dbReference>
<dbReference type="PROSITE" id="PS51257">
    <property type="entry name" value="PROKAR_LIPOPROTEIN"/>
    <property type="match status" value="1"/>
</dbReference>
<dbReference type="InterPro" id="IPR015500">
    <property type="entry name" value="Peptidase_S8_subtilisin-rel"/>
</dbReference>
<reference evidence="12" key="2">
    <citation type="journal article" date="2019" name="Int. J. Syst. Evol. Microbiol.">
        <title>The Global Catalogue of Microorganisms (GCM) 10K type strain sequencing project: providing services to taxonomists for standard genome sequencing and annotation.</title>
        <authorList>
            <consortium name="The Broad Institute Genomics Platform"/>
            <consortium name="The Broad Institute Genome Sequencing Center for Infectious Disease"/>
            <person name="Wu L."/>
            <person name="Ma J."/>
        </authorList>
    </citation>
    <scope>NUCLEOTIDE SEQUENCE [LARGE SCALE GENOMIC DNA]</scope>
    <source>
        <strain evidence="12">CGMCC 1.18437</strain>
    </source>
</reference>
<evidence type="ECO:0000313" key="12">
    <source>
        <dbReference type="Proteomes" id="UP000619376"/>
    </source>
</evidence>
<keyword evidence="3 5" id="KW-0378">Hydrolase</keyword>
<sequence length="443" mass="44454">MPAKSHLLLTASVLSLTALLASCGRTAAPAASTAADSVLTVLQPGNATDAQLEAQYHGHLITRTPTFAVLTVSTDGARLAPLSTKVKVEKNHKVYRVNRGKGQSSQTASGSGSVNVWGNGSVNVWGNGSVNVWGSGSVNVWGNGSVNVWGNGRYETIPQNTNVWRQVSLDDVQAPERVGGTNTTVAIIDTGVDLDHPAFAGSFTNSSTWHDFVDGDSSPQDEGDLGSGLTGHGTEAAGIVAQVAPLARLMPLRVLGVDGTGDVASVAAAIVWATDHGANVINLSLGSDEPVTAVSQAIAYANSHGVAVVGAAGNAGTEGLDYPAAEFAGQPMNISVGSVSSADAKSAFSQYGAALELLAPGESVYGPAPQQRLASWSGTSMSAPVVAGGVALGMSVGATASQAAAALITTADNVNSVAGNSAYAGKLGSGRLNLSAAMTSLGH</sequence>
<proteinExistence type="inferred from homology"/>
<dbReference type="RefSeq" id="WP_184110138.1">
    <property type="nucleotide sequence ID" value="NZ_BNAJ01000002.1"/>
</dbReference>
<dbReference type="PANTHER" id="PTHR43806:SF11">
    <property type="entry name" value="CEREVISIN-RELATED"/>
    <property type="match status" value="1"/>
</dbReference>
<evidence type="ECO:0000256" key="2">
    <source>
        <dbReference type="ARBA" id="ARBA00022670"/>
    </source>
</evidence>
<comment type="caution">
    <text evidence="10">The sequence shown here is derived from an EMBL/GenBank/DDBJ whole genome shotgun (WGS) entry which is preliminary data.</text>
</comment>